<dbReference type="EMBL" id="CP035467">
    <property type="protein sequence ID" value="QCW82911.1"/>
    <property type="molecule type" value="Genomic_DNA"/>
</dbReference>
<accession>A0A4P9URE7</accession>
<dbReference type="AlphaFoldDB" id="A0A4P9URE7"/>
<dbReference type="OrthoDB" id="793940at2"/>
<evidence type="ECO:0000313" key="2">
    <source>
        <dbReference type="Proteomes" id="UP000305881"/>
    </source>
</evidence>
<evidence type="ECO:0000313" key="1">
    <source>
        <dbReference type="EMBL" id="QCW82911.1"/>
    </source>
</evidence>
<proteinExistence type="predicted"/>
<dbReference type="Proteomes" id="UP000305881">
    <property type="component" value="Chromosome"/>
</dbReference>
<dbReference type="STRING" id="675511.GCA_000341735_00606"/>
<dbReference type="NCBIfam" id="TIGR02710">
    <property type="entry name" value="TIGR02710 family CRISPR-associated CARF protein"/>
    <property type="match status" value="1"/>
</dbReference>
<name>A0A4P9URE7_METBY</name>
<dbReference type="RefSeq" id="WP_017839241.1">
    <property type="nucleotide sequence ID" value="NZ_CP035467.1"/>
</dbReference>
<reference evidence="2" key="1">
    <citation type="journal article" date="2019" name="J. Bacteriol.">
        <title>A Mutagenic Screen Identifies a TonB-Dependent Receptor Required for the Lanthanide Metal Switch in the Type I Methanotroph 'Methylotuvimicrobium buryatense' 5GB1C.</title>
        <authorList>
            <person name="Groom J.D."/>
            <person name="Ford S.M."/>
            <person name="Pesesky M.W."/>
            <person name="Lidstrom M.E."/>
        </authorList>
    </citation>
    <scope>NUCLEOTIDE SEQUENCE [LARGE SCALE GENOMIC DNA]</scope>
    <source>
        <strain evidence="2">5GB1C</strain>
    </source>
</reference>
<dbReference type="KEGG" id="mbur:EQU24_12160"/>
<dbReference type="Pfam" id="PF09670">
    <property type="entry name" value="Cas_Cas02710"/>
    <property type="match status" value="1"/>
</dbReference>
<gene>
    <name evidence="1" type="ORF">EQU24_12160</name>
</gene>
<organism evidence="1 2">
    <name type="scientific">Methylotuvimicrobium buryatense</name>
    <name type="common">Methylomicrobium buryatense</name>
    <dbReference type="NCBI Taxonomy" id="95641"/>
    <lineage>
        <taxon>Bacteria</taxon>
        <taxon>Pseudomonadati</taxon>
        <taxon>Pseudomonadota</taxon>
        <taxon>Gammaproteobacteria</taxon>
        <taxon>Methylococcales</taxon>
        <taxon>Methylococcaceae</taxon>
        <taxon>Methylotuvimicrobium</taxon>
    </lineage>
</organism>
<keyword evidence="2" id="KW-1185">Reference proteome</keyword>
<sequence>MTQILICTVGGSHQPIVTAINDLRPDFVLFICTDKDPATGRPGSVVQITGSGNCIKAEPKDDKPSLPNIPAQTGLTPEQYDLCTTLSDDLDQIYADCNRALDGLVRRFPNASIMADYTGGTKSMSAGLVMAAMERQDIQLQLVTGSRADLIKVHDGSQYAALANIEHIRFERQISPYRQAWSRFAYGEAEAGLKDIKAPGSAQLRSRFTRFRDLSRAFAEWDNFNHQTALDLLQNYAPGLPNELRAYLSIAMRLRDQRPEKREPAQLLDLYLNARRRAAQGRYDDAVARVYRLIEWTAQWLLKSHCGIDTSNIAKAEIPAGMELTANREGIYQAGLFQAWQLVKVKTQGAAAEFIKAEEKNLLNQIKSRNQSILAHGFEPVQQSHWLQLADWLERLFLPMLLIESRRVGIKDMPPQLPQSYDL</sequence>
<dbReference type="InterPro" id="IPR014082">
    <property type="entry name" value="CRISPR-assoc_prot_Cas02710"/>
</dbReference>
<protein>
    <submittedName>
        <fullName evidence="1">TIGR02710 family CRISPR-associated protein</fullName>
    </submittedName>
</protein>